<evidence type="ECO:0000256" key="1">
    <source>
        <dbReference type="ARBA" id="ARBA00010240"/>
    </source>
</evidence>
<dbReference type="AlphaFoldDB" id="A0AAE1SB76"/>
<dbReference type="Gene3D" id="3.40.1090.10">
    <property type="entry name" value="Cytosolic phospholipase A2 catalytic domain"/>
    <property type="match status" value="2"/>
</dbReference>
<comment type="caution">
    <text evidence="5">Lacks conserved residue(s) required for the propagation of feature annotation.</text>
</comment>
<comment type="similarity">
    <text evidence="1">Belongs to the patatin family.</text>
</comment>
<keyword evidence="8" id="KW-1185">Reference proteome</keyword>
<evidence type="ECO:0000259" key="6">
    <source>
        <dbReference type="PROSITE" id="PS51635"/>
    </source>
</evidence>
<feature type="domain" description="PNPLA" evidence="6">
    <location>
        <begin position="1"/>
        <end position="215"/>
    </location>
</feature>
<keyword evidence="3" id="KW-0442">Lipid degradation</keyword>
<accession>A0AAE1SB76</accession>
<keyword evidence="2" id="KW-0378">Hydrolase</keyword>
<keyword evidence="4" id="KW-0443">Lipid metabolism</keyword>
<proteinExistence type="inferred from homology"/>
<dbReference type="GO" id="GO:0016042">
    <property type="term" value="P:lipid catabolic process"/>
    <property type="evidence" value="ECO:0007669"/>
    <property type="project" value="UniProtKB-KW"/>
</dbReference>
<dbReference type="PANTHER" id="PTHR32241:SF3">
    <property type="entry name" value="PATATIN-LIKE PROTEIN 6"/>
    <property type="match status" value="1"/>
</dbReference>
<dbReference type="Proteomes" id="UP001291623">
    <property type="component" value="Unassembled WGS sequence"/>
</dbReference>
<reference evidence="7" key="1">
    <citation type="submission" date="2023-12" db="EMBL/GenBank/DDBJ databases">
        <title>Genome assembly of Anisodus tanguticus.</title>
        <authorList>
            <person name="Wang Y.-J."/>
        </authorList>
    </citation>
    <scope>NUCLEOTIDE SEQUENCE</scope>
    <source>
        <strain evidence="7">KB-2021</strain>
        <tissue evidence="7">Leaf</tissue>
    </source>
</reference>
<evidence type="ECO:0000256" key="3">
    <source>
        <dbReference type="ARBA" id="ARBA00022963"/>
    </source>
</evidence>
<gene>
    <name evidence="7" type="ORF">RND71_014406</name>
</gene>
<evidence type="ECO:0000313" key="8">
    <source>
        <dbReference type="Proteomes" id="UP001291623"/>
    </source>
</evidence>
<evidence type="ECO:0000256" key="5">
    <source>
        <dbReference type="PROSITE-ProRule" id="PRU01161"/>
    </source>
</evidence>
<evidence type="ECO:0000313" key="7">
    <source>
        <dbReference type="EMBL" id="KAK4366526.1"/>
    </source>
</evidence>
<sequence>MRSILSGKALASLEQALKVKSGNPDARIADYFDVAAGSGVGGIFITMLFSTNDQNCRLFHADDTWKLLADQGKKFYPTRGPNYGGFLRRIFRSTGSATAGLEKSMKEAFVDKTGRSLTLKDTLKPVLIPCYDLCSTAPFCSPERMLWRPTTLTSGYGRSAERRTGQLLEGSFKYEQVKNWKAKDWARPMARISGDGSADMVDQSVAMAFGQYRSTNYVRVQVLAWIIDSVVVLYATRETVQS</sequence>
<dbReference type="InterPro" id="IPR016035">
    <property type="entry name" value="Acyl_Trfase/lysoPLipase"/>
</dbReference>
<comment type="caution">
    <text evidence="7">The sequence shown here is derived from an EMBL/GenBank/DDBJ whole genome shotgun (WGS) entry which is preliminary data.</text>
</comment>
<evidence type="ECO:0000256" key="2">
    <source>
        <dbReference type="ARBA" id="ARBA00022801"/>
    </source>
</evidence>
<dbReference type="GO" id="GO:0016787">
    <property type="term" value="F:hydrolase activity"/>
    <property type="evidence" value="ECO:0007669"/>
    <property type="project" value="UniProtKB-KW"/>
</dbReference>
<evidence type="ECO:0000256" key="4">
    <source>
        <dbReference type="ARBA" id="ARBA00023098"/>
    </source>
</evidence>
<name>A0AAE1SB76_9SOLA</name>
<dbReference type="PANTHER" id="PTHR32241">
    <property type="entry name" value="PATATIN-LIKE PROTEIN 6"/>
    <property type="match status" value="1"/>
</dbReference>
<organism evidence="7 8">
    <name type="scientific">Anisodus tanguticus</name>
    <dbReference type="NCBI Taxonomy" id="243964"/>
    <lineage>
        <taxon>Eukaryota</taxon>
        <taxon>Viridiplantae</taxon>
        <taxon>Streptophyta</taxon>
        <taxon>Embryophyta</taxon>
        <taxon>Tracheophyta</taxon>
        <taxon>Spermatophyta</taxon>
        <taxon>Magnoliopsida</taxon>
        <taxon>eudicotyledons</taxon>
        <taxon>Gunneridae</taxon>
        <taxon>Pentapetalae</taxon>
        <taxon>asterids</taxon>
        <taxon>lamiids</taxon>
        <taxon>Solanales</taxon>
        <taxon>Solanaceae</taxon>
        <taxon>Solanoideae</taxon>
        <taxon>Hyoscyameae</taxon>
        <taxon>Anisodus</taxon>
    </lineage>
</organism>
<protein>
    <recommendedName>
        <fullName evidence="6">PNPLA domain-containing protein</fullName>
    </recommendedName>
</protein>
<dbReference type="InterPro" id="IPR002641">
    <property type="entry name" value="PNPLA_dom"/>
</dbReference>
<dbReference type="SUPFAM" id="SSF52151">
    <property type="entry name" value="FabD/lysophospholipase-like"/>
    <property type="match status" value="1"/>
</dbReference>
<dbReference type="EMBL" id="JAVYJV010000007">
    <property type="protein sequence ID" value="KAK4366526.1"/>
    <property type="molecule type" value="Genomic_DNA"/>
</dbReference>
<dbReference type="PROSITE" id="PS51635">
    <property type="entry name" value="PNPLA"/>
    <property type="match status" value="1"/>
</dbReference>